<dbReference type="InParanoid" id="A0A3M0BZ46"/>
<dbReference type="SUPFAM" id="SSF64307">
    <property type="entry name" value="SirA-like"/>
    <property type="match status" value="1"/>
</dbReference>
<protein>
    <recommendedName>
        <fullName evidence="3">TusA-related sulfurtransferase</fullName>
    </recommendedName>
</protein>
<name>A0A3M0BZ46_9PROT</name>
<reference evidence="1 2" key="1">
    <citation type="submission" date="2018-10" db="EMBL/GenBank/DDBJ databases">
        <title>Genomic Encyclopedia of Archaeal and Bacterial Type Strains, Phase II (KMG-II): from individual species to whole genera.</title>
        <authorList>
            <person name="Goeker M."/>
        </authorList>
    </citation>
    <scope>NUCLEOTIDE SEQUENCE [LARGE SCALE GENOMIC DNA]</scope>
    <source>
        <strain evidence="1 2">DSM 25217</strain>
    </source>
</reference>
<evidence type="ECO:0000313" key="2">
    <source>
        <dbReference type="Proteomes" id="UP000271227"/>
    </source>
</evidence>
<keyword evidence="2" id="KW-1185">Reference proteome</keyword>
<dbReference type="InterPro" id="IPR036868">
    <property type="entry name" value="TusA-like_sf"/>
</dbReference>
<organism evidence="1 2">
    <name type="scientific">Eilatimonas milleporae</name>
    <dbReference type="NCBI Taxonomy" id="911205"/>
    <lineage>
        <taxon>Bacteria</taxon>
        <taxon>Pseudomonadati</taxon>
        <taxon>Pseudomonadota</taxon>
        <taxon>Alphaproteobacteria</taxon>
        <taxon>Kordiimonadales</taxon>
        <taxon>Kordiimonadaceae</taxon>
        <taxon>Eilatimonas</taxon>
    </lineage>
</organism>
<dbReference type="AlphaFoldDB" id="A0A3M0BZ46"/>
<proteinExistence type="predicted"/>
<dbReference type="RefSeq" id="WP_121939843.1">
    <property type="nucleotide sequence ID" value="NZ_REFR01000014.1"/>
</dbReference>
<dbReference type="OrthoDB" id="9794210at2"/>
<gene>
    <name evidence="1" type="ORF">BXY39_3203</name>
</gene>
<evidence type="ECO:0000313" key="1">
    <source>
        <dbReference type="EMBL" id="RMB02851.1"/>
    </source>
</evidence>
<dbReference type="Proteomes" id="UP000271227">
    <property type="component" value="Unassembled WGS sequence"/>
</dbReference>
<dbReference type="Gene3D" id="3.30.110.40">
    <property type="entry name" value="TusA-like domain"/>
    <property type="match status" value="1"/>
</dbReference>
<dbReference type="EMBL" id="REFR01000014">
    <property type="protein sequence ID" value="RMB02851.1"/>
    <property type="molecule type" value="Genomic_DNA"/>
</dbReference>
<evidence type="ECO:0008006" key="3">
    <source>
        <dbReference type="Google" id="ProtNLM"/>
    </source>
</evidence>
<sequence length="95" mass="10342">MSYSYLDLRGAICPMAFVKTRLFLDGLNTESTAKILYEATPGNAPFERSVAALGHVILARRLVSAPTDETWDLSTSPTALTASVDLIELLIQVKN</sequence>
<accession>A0A3M0BZ46</accession>
<comment type="caution">
    <text evidence="1">The sequence shown here is derived from an EMBL/GenBank/DDBJ whole genome shotgun (WGS) entry which is preliminary data.</text>
</comment>